<dbReference type="GO" id="GO:0008831">
    <property type="term" value="F:dTDP-4-dehydrorhamnose reductase activity"/>
    <property type="evidence" value="ECO:0007669"/>
    <property type="project" value="UniProtKB-EC"/>
</dbReference>
<dbReference type="EC" id="1.1.1.133" evidence="2"/>
<dbReference type="UniPathway" id="UPA00124"/>
<reference evidence="4 5" key="1">
    <citation type="submission" date="2018-03" db="EMBL/GenBank/DDBJ databases">
        <title>Aquarubrobacter algicola gen. nov., sp. nov., a novel actinobacterium isolated from shallow eutrophic lake during the end of cyanobacterial harmful algal blooms.</title>
        <authorList>
            <person name="Chun S.J."/>
        </authorList>
    </citation>
    <scope>NUCLEOTIDE SEQUENCE [LARGE SCALE GENOMIC DNA]</scope>
    <source>
        <strain evidence="4 5">Seoho-28</strain>
    </source>
</reference>
<evidence type="ECO:0000313" key="5">
    <source>
        <dbReference type="Proteomes" id="UP000240739"/>
    </source>
</evidence>
<comment type="caution">
    <text evidence="4">The sequence shown here is derived from an EMBL/GenBank/DDBJ whole genome shotgun (WGS) entry which is preliminary data.</text>
</comment>
<protein>
    <recommendedName>
        <fullName evidence="2">dTDP-4-dehydrorhamnose reductase</fullName>
        <ecNumber evidence="2">1.1.1.133</ecNumber>
    </recommendedName>
</protein>
<dbReference type="PANTHER" id="PTHR10491">
    <property type="entry name" value="DTDP-4-DEHYDRORHAMNOSE REDUCTASE"/>
    <property type="match status" value="1"/>
</dbReference>
<dbReference type="NCBIfam" id="TIGR01214">
    <property type="entry name" value="rmlD"/>
    <property type="match status" value="1"/>
</dbReference>
<name>A0A2T4UND5_9ACTN</name>
<comment type="function">
    <text evidence="2">Catalyzes the reduction of dTDP-6-deoxy-L-lyxo-4-hexulose to yield dTDP-L-rhamnose.</text>
</comment>
<dbReference type="OrthoDB" id="9803892at2"/>
<comment type="pathway">
    <text evidence="2">Carbohydrate biosynthesis; dTDP-L-rhamnose biosynthesis.</text>
</comment>
<dbReference type="Proteomes" id="UP000240739">
    <property type="component" value="Unassembled WGS sequence"/>
</dbReference>
<dbReference type="InterPro" id="IPR005913">
    <property type="entry name" value="dTDP_dehydrorham_reduct"/>
</dbReference>
<evidence type="ECO:0000256" key="1">
    <source>
        <dbReference type="ARBA" id="ARBA00010944"/>
    </source>
</evidence>
<dbReference type="InterPro" id="IPR036291">
    <property type="entry name" value="NAD(P)-bd_dom_sf"/>
</dbReference>
<proteinExistence type="inferred from homology"/>
<dbReference type="AlphaFoldDB" id="A0A2T4UND5"/>
<dbReference type="InterPro" id="IPR029903">
    <property type="entry name" value="RmlD-like-bd"/>
</dbReference>
<keyword evidence="2" id="KW-0560">Oxidoreductase</keyword>
<dbReference type="Gene3D" id="3.40.50.720">
    <property type="entry name" value="NAD(P)-binding Rossmann-like Domain"/>
    <property type="match status" value="1"/>
</dbReference>
<dbReference type="SUPFAM" id="SSF51735">
    <property type="entry name" value="NAD(P)-binding Rossmann-fold domains"/>
    <property type="match status" value="1"/>
</dbReference>
<dbReference type="Pfam" id="PF04321">
    <property type="entry name" value="RmlD_sub_bind"/>
    <property type="match status" value="1"/>
</dbReference>
<evidence type="ECO:0000256" key="2">
    <source>
        <dbReference type="RuleBase" id="RU364082"/>
    </source>
</evidence>
<dbReference type="GO" id="GO:0019305">
    <property type="term" value="P:dTDP-rhamnose biosynthetic process"/>
    <property type="evidence" value="ECO:0007669"/>
    <property type="project" value="UniProtKB-UniPathway"/>
</dbReference>
<organism evidence="4 5">
    <name type="scientific">Paraconexibacter algicola</name>
    <dbReference type="NCBI Taxonomy" id="2133960"/>
    <lineage>
        <taxon>Bacteria</taxon>
        <taxon>Bacillati</taxon>
        <taxon>Actinomycetota</taxon>
        <taxon>Thermoleophilia</taxon>
        <taxon>Solirubrobacterales</taxon>
        <taxon>Paraconexibacteraceae</taxon>
        <taxon>Paraconexibacter</taxon>
    </lineage>
</organism>
<evidence type="ECO:0000313" key="4">
    <source>
        <dbReference type="EMBL" id="PTL60746.1"/>
    </source>
</evidence>
<comment type="similarity">
    <text evidence="1 2">Belongs to the dTDP-4-dehydrorhamnose reductase family.</text>
</comment>
<dbReference type="CDD" id="cd05254">
    <property type="entry name" value="dTDP_HR_like_SDR_e"/>
    <property type="match status" value="1"/>
</dbReference>
<evidence type="ECO:0000259" key="3">
    <source>
        <dbReference type="Pfam" id="PF04321"/>
    </source>
</evidence>
<sequence>MLGRATVEHARRLGLEVVPFTRAELDITDADAVEAALRRTQPTAIVNCAAWTDVDGAEEHGDRAMLANGTAPGLLANAAEAIDARLVHVSTDYVFDGSKTEPWVESDPVGPLNVYGATKLAGERAVLEADAGHAVVRTAWVYGAGGTNFVETMLRLGADRDEISVVTDQIGRPTWTGHLAPALLELAERREDTGLFHATGEDAVSWNEFAIEIFDRAGVACRVVPTTSDAFPRPAARPAYSVLGTERDPAVVLPPWQDGLAAYLDARAGAA</sequence>
<dbReference type="EMBL" id="PYYB01000001">
    <property type="protein sequence ID" value="PTL60746.1"/>
    <property type="molecule type" value="Genomic_DNA"/>
</dbReference>
<dbReference type="Gene3D" id="3.90.25.10">
    <property type="entry name" value="UDP-galactose 4-epimerase, domain 1"/>
    <property type="match status" value="1"/>
</dbReference>
<accession>A0A2T4UND5</accession>
<dbReference type="PANTHER" id="PTHR10491:SF4">
    <property type="entry name" value="METHIONINE ADENOSYLTRANSFERASE 2 SUBUNIT BETA"/>
    <property type="match status" value="1"/>
</dbReference>
<dbReference type="GO" id="GO:0005829">
    <property type="term" value="C:cytosol"/>
    <property type="evidence" value="ECO:0007669"/>
    <property type="project" value="TreeGrafter"/>
</dbReference>
<keyword evidence="5" id="KW-1185">Reference proteome</keyword>
<keyword evidence="2" id="KW-0521">NADP</keyword>
<gene>
    <name evidence="4" type="primary">rfbD</name>
    <name evidence="4" type="ORF">C7Y72_07220</name>
</gene>
<feature type="domain" description="RmlD-like substrate binding" evidence="3">
    <location>
        <begin position="2"/>
        <end position="266"/>
    </location>
</feature>